<keyword evidence="3" id="KW-0460">Magnesium</keyword>
<evidence type="ECO:0000256" key="2">
    <source>
        <dbReference type="PIRSR" id="PIRSR601952-1"/>
    </source>
</evidence>
<feature type="binding site" evidence="3">
    <location>
        <position position="355"/>
    </location>
    <ligand>
        <name>Mg(2+)</name>
        <dbReference type="ChEBI" id="CHEBI:18420"/>
    </ligand>
</feature>
<evidence type="ECO:0000256" key="1">
    <source>
        <dbReference type="ARBA" id="ARBA00022553"/>
    </source>
</evidence>
<keyword evidence="3" id="KW-0479">Metal-binding</keyword>
<keyword evidence="3" id="KW-0862">Zinc</keyword>
<sequence length="528" mass="55448">MRTAIAALMTGLALATTACTIAPAPAAPATPEVAGTSAAVPAPLRLGQVPSQAGDASYDSAAAAVQARIDERGVKPAKNVILFVGDGMSIPTVTAARIYAGQKRGLDGESYSLTMDTLPHVALSKTYSNDFQVSDSASTAVAMVTGAKVNSRTLGVLKGAHFGNCASVQGNEAESIFVLAEREGLATGLVSTARLTHATPAATYSHSPSRYWEADSDLKGGDTGDCQDIARQLVEWSEGDGFEVAMAGGREKFLTADEADPEDESRTGNRTDGRDLTAEWVAKGPDHTYITDQAGFDATDFASDVKVLGLFEPSHMQFELDRARDVAGEPSLVALTRAAITRLSQDPDGFVLMVEGGRIDHAHHDVNAARALDETDTFDQAIKAALDMTSNDDTLIIVTADHAHTMTISGYPMRGNPILGKVNTGIEDGEMKGTDGKPYTTLSYANGQTGCHLEDGEPNCTRKDLSDVDTTDKDFLQPSLVPTHSETHGGDDVAIFATGPGSDLVSGVMEQNEIFHVMGRASGLVAAE</sequence>
<feature type="region of interest" description="Disordered" evidence="5">
    <location>
        <begin position="254"/>
        <end position="273"/>
    </location>
</feature>
<name>A0A059FNA4_9PROT</name>
<keyword evidence="1" id="KW-0597">Phosphoprotein</keyword>
<comment type="similarity">
    <text evidence="4">Belongs to the alkaline phosphatase family.</text>
</comment>
<evidence type="ECO:0000256" key="3">
    <source>
        <dbReference type="PIRSR" id="PIRSR601952-2"/>
    </source>
</evidence>
<dbReference type="PRINTS" id="PR00113">
    <property type="entry name" value="ALKPHPHTASE"/>
</dbReference>
<comment type="cofactor">
    <cofactor evidence="3">
        <name>Zn(2+)</name>
        <dbReference type="ChEBI" id="CHEBI:29105"/>
    </cofactor>
    <text evidence="3">Binds 2 Zn(2+) ions.</text>
</comment>
<evidence type="ECO:0000256" key="6">
    <source>
        <dbReference type="SAM" id="SignalP"/>
    </source>
</evidence>
<proteinExistence type="inferred from homology"/>
<organism evidence="7 8">
    <name type="scientific">Hyphomonas johnsonii MHS-2</name>
    <dbReference type="NCBI Taxonomy" id="1280950"/>
    <lineage>
        <taxon>Bacteria</taxon>
        <taxon>Pseudomonadati</taxon>
        <taxon>Pseudomonadota</taxon>
        <taxon>Alphaproteobacteria</taxon>
        <taxon>Hyphomonadales</taxon>
        <taxon>Hyphomonadaceae</taxon>
        <taxon>Hyphomonas</taxon>
    </lineage>
</organism>
<evidence type="ECO:0000256" key="5">
    <source>
        <dbReference type="SAM" id="MobiDB-lite"/>
    </source>
</evidence>
<dbReference type="GO" id="GO:0004035">
    <property type="term" value="F:alkaline phosphatase activity"/>
    <property type="evidence" value="ECO:0007669"/>
    <property type="project" value="TreeGrafter"/>
</dbReference>
<keyword evidence="8" id="KW-1185">Reference proteome</keyword>
<feature type="binding site" evidence="3">
    <location>
        <position position="197"/>
    </location>
    <ligand>
        <name>Mg(2+)</name>
        <dbReference type="ChEBI" id="CHEBI:18420"/>
    </ligand>
</feature>
<dbReference type="OrthoDB" id="9794455at2"/>
<evidence type="ECO:0000313" key="7">
    <source>
        <dbReference type="EMBL" id="KCZ92114.1"/>
    </source>
</evidence>
<dbReference type="SUPFAM" id="SSF53649">
    <property type="entry name" value="Alkaline phosphatase-like"/>
    <property type="match status" value="1"/>
</dbReference>
<dbReference type="InterPro" id="IPR017850">
    <property type="entry name" value="Alkaline_phosphatase_core_sf"/>
</dbReference>
<evidence type="ECO:0000313" key="8">
    <source>
        <dbReference type="Proteomes" id="UP000025171"/>
    </source>
</evidence>
<feature type="binding site" evidence="3">
    <location>
        <position position="86"/>
    </location>
    <ligand>
        <name>Zn(2+)</name>
        <dbReference type="ChEBI" id="CHEBI:29105"/>
        <label>2</label>
    </ligand>
</feature>
<evidence type="ECO:0000256" key="4">
    <source>
        <dbReference type="RuleBase" id="RU003946"/>
    </source>
</evidence>
<dbReference type="PANTHER" id="PTHR11596:SF5">
    <property type="entry name" value="ALKALINE PHOSPHATASE"/>
    <property type="match status" value="1"/>
</dbReference>
<dbReference type="EMBL" id="ARYK01000004">
    <property type="protein sequence ID" value="KCZ92114.1"/>
    <property type="molecule type" value="Genomic_DNA"/>
</dbReference>
<dbReference type="eggNOG" id="COG1785">
    <property type="taxonomic scope" value="Bacteria"/>
</dbReference>
<dbReference type="Gene3D" id="3.40.720.10">
    <property type="entry name" value="Alkaline Phosphatase, subunit A"/>
    <property type="match status" value="1"/>
</dbReference>
<dbReference type="GO" id="GO:0046872">
    <property type="term" value="F:metal ion binding"/>
    <property type="evidence" value="ECO:0007669"/>
    <property type="project" value="UniProtKB-KW"/>
</dbReference>
<dbReference type="STRING" id="1280950.HJO_08769"/>
<comment type="caution">
    <text evidence="7">The sequence shown here is derived from an EMBL/GenBank/DDBJ whole genome shotgun (WGS) entry which is preliminary data.</text>
</comment>
<feature type="binding site" evidence="3">
    <location>
        <position position="199"/>
    </location>
    <ligand>
        <name>Mg(2+)</name>
        <dbReference type="ChEBI" id="CHEBI:18420"/>
    </ligand>
</feature>
<feature type="compositionally biased region" description="Basic and acidic residues" evidence="5">
    <location>
        <begin position="264"/>
        <end position="273"/>
    </location>
</feature>
<dbReference type="CDD" id="cd16012">
    <property type="entry name" value="ALP"/>
    <property type="match status" value="1"/>
</dbReference>
<feature type="binding site" evidence="3">
    <location>
        <position position="360"/>
    </location>
    <ligand>
        <name>Zn(2+)</name>
        <dbReference type="ChEBI" id="CHEBI:29105"/>
        <label>2</label>
    </ligand>
</feature>
<feature type="signal peptide" evidence="6">
    <location>
        <begin position="1"/>
        <end position="26"/>
    </location>
</feature>
<protein>
    <submittedName>
        <fullName evidence="7">Alkaline phosphatase</fullName>
    </submittedName>
</protein>
<dbReference type="Proteomes" id="UP000025171">
    <property type="component" value="Unassembled WGS sequence"/>
</dbReference>
<accession>A0A059FNA4</accession>
<feature type="binding site" evidence="3">
    <location>
        <position position="488"/>
    </location>
    <ligand>
        <name>Zn(2+)</name>
        <dbReference type="ChEBI" id="CHEBI:29105"/>
        <label>2</label>
    </ligand>
</feature>
<dbReference type="AlphaFoldDB" id="A0A059FNA4"/>
<dbReference type="InterPro" id="IPR001952">
    <property type="entry name" value="Alkaline_phosphatase"/>
</dbReference>
<reference evidence="7 8" key="1">
    <citation type="journal article" date="2014" name="Antonie Van Leeuwenhoek">
        <title>Hyphomonas beringensis sp. nov. and Hyphomonas chukchiensis sp. nov., isolated from surface seawater of the Bering Sea and Chukchi Sea.</title>
        <authorList>
            <person name="Li C."/>
            <person name="Lai Q."/>
            <person name="Li G."/>
            <person name="Dong C."/>
            <person name="Wang J."/>
            <person name="Liao Y."/>
            <person name="Shao Z."/>
        </authorList>
    </citation>
    <scope>NUCLEOTIDE SEQUENCE [LARGE SCALE GENOMIC DNA]</scope>
    <source>
        <strain evidence="7 8">MHS-2</strain>
    </source>
</reference>
<dbReference type="PATRIC" id="fig|1280950.3.peg.1755"/>
<feature type="binding site" evidence="3">
    <location>
        <position position="86"/>
    </location>
    <ligand>
        <name>Mg(2+)</name>
        <dbReference type="ChEBI" id="CHEBI:18420"/>
    </ligand>
</feature>
<dbReference type="PROSITE" id="PS51257">
    <property type="entry name" value="PROKAR_LIPOPROTEIN"/>
    <property type="match status" value="1"/>
</dbReference>
<feature type="binding site" evidence="3">
    <location>
        <position position="402"/>
    </location>
    <ligand>
        <name>Zn(2+)</name>
        <dbReference type="ChEBI" id="CHEBI:29105"/>
        <label>2</label>
    </ligand>
</feature>
<keyword evidence="6" id="KW-0732">Signal</keyword>
<feature type="binding site" evidence="3">
    <location>
        <position position="401"/>
    </location>
    <ligand>
        <name>Zn(2+)</name>
        <dbReference type="ChEBI" id="CHEBI:29105"/>
        <label>2</label>
    </ligand>
</feature>
<gene>
    <name evidence="7" type="ORF">HJO_08769</name>
</gene>
<dbReference type="RefSeq" id="WP_035616266.1">
    <property type="nucleotide sequence ID" value="NZ_ARYK01000004.1"/>
</dbReference>
<dbReference type="SMART" id="SM00098">
    <property type="entry name" value="alkPPc"/>
    <property type="match status" value="1"/>
</dbReference>
<feature type="binding site" evidence="3">
    <location>
        <position position="364"/>
    </location>
    <ligand>
        <name>Zn(2+)</name>
        <dbReference type="ChEBI" id="CHEBI:29105"/>
        <label>2</label>
    </ligand>
</feature>
<feature type="chain" id="PRO_5001572424" evidence="6">
    <location>
        <begin position="27"/>
        <end position="528"/>
    </location>
</feature>
<dbReference type="PANTHER" id="PTHR11596">
    <property type="entry name" value="ALKALINE PHOSPHATASE"/>
    <property type="match status" value="1"/>
</dbReference>
<dbReference type="Pfam" id="PF00245">
    <property type="entry name" value="Alk_phosphatase"/>
    <property type="match status" value="1"/>
</dbReference>
<comment type="cofactor">
    <cofactor evidence="3">
        <name>Mg(2+)</name>
        <dbReference type="ChEBI" id="CHEBI:18420"/>
    </cofactor>
    <text evidence="3">Binds 1 Mg(2+) ion.</text>
</comment>
<feature type="active site" description="Phosphoserine intermediate" evidence="2">
    <location>
        <position position="136"/>
    </location>
</feature>